<name>A0ABV5Z9Y4_9GAMM</name>
<dbReference type="Proteomes" id="UP001589628">
    <property type="component" value="Unassembled WGS sequence"/>
</dbReference>
<feature type="signal peptide" evidence="1">
    <location>
        <begin position="1"/>
        <end position="19"/>
    </location>
</feature>
<feature type="chain" id="PRO_5045848078" evidence="1">
    <location>
        <begin position="20"/>
        <end position="219"/>
    </location>
</feature>
<evidence type="ECO:0000313" key="2">
    <source>
        <dbReference type="EMBL" id="MFB9886072.1"/>
    </source>
</evidence>
<dbReference type="EMBL" id="JBHLZN010000002">
    <property type="protein sequence ID" value="MFB9886072.1"/>
    <property type="molecule type" value="Genomic_DNA"/>
</dbReference>
<dbReference type="InterPro" id="IPR045767">
    <property type="entry name" value="DUF6134"/>
</dbReference>
<organism evidence="2 3">
    <name type="scientific">Balneatrix alpica</name>
    <dbReference type="NCBI Taxonomy" id="75684"/>
    <lineage>
        <taxon>Bacteria</taxon>
        <taxon>Pseudomonadati</taxon>
        <taxon>Pseudomonadota</taxon>
        <taxon>Gammaproteobacteria</taxon>
        <taxon>Oceanospirillales</taxon>
        <taxon>Balneatrichaceae</taxon>
        <taxon>Balneatrix</taxon>
    </lineage>
</organism>
<gene>
    <name evidence="2" type="ORF">ACFFLH_06595</name>
</gene>
<reference evidence="2 3" key="1">
    <citation type="submission" date="2024-09" db="EMBL/GenBank/DDBJ databases">
        <authorList>
            <person name="Sun Q."/>
            <person name="Mori K."/>
        </authorList>
    </citation>
    <scope>NUCLEOTIDE SEQUENCE [LARGE SCALE GENOMIC DNA]</scope>
    <source>
        <strain evidence="2 3">ATCC 51285</strain>
    </source>
</reference>
<evidence type="ECO:0000256" key="1">
    <source>
        <dbReference type="SAM" id="SignalP"/>
    </source>
</evidence>
<protein>
    <submittedName>
        <fullName evidence="2">DUF6134 family protein</fullName>
    </submittedName>
</protein>
<keyword evidence="3" id="KW-1185">Reference proteome</keyword>
<dbReference type="RefSeq" id="WP_027311571.1">
    <property type="nucleotide sequence ID" value="NZ_JBHLZN010000002.1"/>
</dbReference>
<proteinExistence type="predicted"/>
<comment type="caution">
    <text evidence="2">The sequence shown here is derived from an EMBL/GenBank/DDBJ whole genome shotgun (WGS) entry which is preliminary data.</text>
</comment>
<accession>A0ABV5Z9Y4</accession>
<keyword evidence="1" id="KW-0732">Signal</keyword>
<sequence length="219" mass="25614">MTKYLLGLGLLLLSPWSVASLAHWQQLYGSTVWDFSVLRKGQQVGQYRLQFVGGENDWQVISELDMNIAILWWHYDYHYQAVEQWQGEQLQSLRITINDNGEQSSQLWQRQGEVLQGPDGRQLALPLWLSHHYDRRVLEQTQLFNTLTGRLNRFQLGPISLAAVHSNGQSLEAQGFAYEGELHDTQVWYDQRGRWVGLRFKARDASWIELRCRRCQVEP</sequence>
<dbReference type="Pfam" id="PF19630">
    <property type="entry name" value="DUF6134"/>
    <property type="match status" value="1"/>
</dbReference>
<evidence type="ECO:0000313" key="3">
    <source>
        <dbReference type="Proteomes" id="UP001589628"/>
    </source>
</evidence>